<feature type="chain" id="PRO_5016332858" description="Phosphoglycerate mutase-like protein" evidence="2">
    <location>
        <begin position="22"/>
        <end position="287"/>
    </location>
</feature>
<evidence type="ECO:0000256" key="1">
    <source>
        <dbReference type="SAM" id="MobiDB-lite"/>
    </source>
</evidence>
<feature type="region of interest" description="Disordered" evidence="1">
    <location>
        <begin position="258"/>
        <end position="287"/>
    </location>
</feature>
<sequence length="287" mass="31721">MRTVLCVALFFLAGCAALISASSSDDEGSVATPEYVTSLRTSNEKASRQQLPFSAGGIFAHQGSYYGKVKGEEDLLGDFFEEEVDDDKGRAGESSKPGWIYLIRHGEKFKDSDKSGLSAKGTMRAKCLVDVFGKHGRTPVDYIIAQDFKPTGQRKRPFDTVLPIAKSLSIPIDHSCDRDDTRCAASAIRAVSRRGLDVVVVWEHARLTNIAQSLGVTGLHYPPKRYDVVFKIRRSKVHGIYSEECPGLDDAWTRWRGRRKGRHGKGGKGGRLVDDESWADRPDEDAL</sequence>
<dbReference type="RefSeq" id="XP_025380148.1">
    <property type="nucleotide sequence ID" value="XM_025524591.1"/>
</dbReference>
<dbReference type="PROSITE" id="PS51257">
    <property type="entry name" value="PROKAR_LIPOPROTEIN"/>
    <property type="match status" value="1"/>
</dbReference>
<dbReference type="STRING" id="215250.A0A316YTQ3"/>
<dbReference type="EMBL" id="KZ819634">
    <property type="protein sequence ID" value="PWN92950.1"/>
    <property type="molecule type" value="Genomic_DNA"/>
</dbReference>
<reference evidence="3 4" key="1">
    <citation type="journal article" date="2018" name="Mol. Biol. Evol.">
        <title>Broad Genomic Sampling Reveals a Smut Pathogenic Ancestry of the Fungal Clade Ustilaginomycotina.</title>
        <authorList>
            <person name="Kijpornyongpan T."/>
            <person name="Mondo S.J."/>
            <person name="Barry K."/>
            <person name="Sandor L."/>
            <person name="Lee J."/>
            <person name="Lipzen A."/>
            <person name="Pangilinan J."/>
            <person name="LaButti K."/>
            <person name="Hainaut M."/>
            <person name="Henrissat B."/>
            <person name="Grigoriev I.V."/>
            <person name="Spatafora J.W."/>
            <person name="Aime M.C."/>
        </authorList>
    </citation>
    <scope>NUCLEOTIDE SEQUENCE [LARGE SCALE GENOMIC DNA]</scope>
    <source>
        <strain evidence="3 4">MCA 4198</strain>
    </source>
</reference>
<evidence type="ECO:0000256" key="2">
    <source>
        <dbReference type="SAM" id="SignalP"/>
    </source>
</evidence>
<feature type="compositionally biased region" description="Basic residues" evidence="1">
    <location>
        <begin position="258"/>
        <end position="268"/>
    </location>
</feature>
<dbReference type="SUPFAM" id="SSF53254">
    <property type="entry name" value="Phosphoglycerate mutase-like"/>
    <property type="match status" value="1"/>
</dbReference>
<dbReference type="OrthoDB" id="425925at2759"/>
<name>A0A316YTQ3_9BASI</name>
<evidence type="ECO:0000313" key="3">
    <source>
        <dbReference type="EMBL" id="PWN92950.1"/>
    </source>
</evidence>
<keyword evidence="2" id="KW-0732">Signal</keyword>
<accession>A0A316YTQ3</accession>
<keyword evidence="4" id="KW-1185">Reference proteome</keyword>
<evidence type="ECO:0000313" key="4">
    <source>
        <dbReference type="Proteomes" id="UP000245768"/>
    </source>
</evidence>
<protein>
    <recommendedName>
        <fullName evidence="5">Phosphoglycerate mutase-like protein</fullName>
    </recommendedName>
</protein>
<dbReference type="Proteomes" id="UP000245768">
    <property type="component" value="Unassembled WGS sequence"/>
</dbReference>
<gene>
    <name evidence="3" type="ORF">FA10DRAFT_298400</name>
</gene>
<feature type="signal peptide" evidence="2">
    <location>
        <begin position="1"/>
        <end position="21"/>
    </location>
</feature>
<dbReference type="GeneID" id="37046507"/>
<dbReference type="InParanoid" id="A0A316YTQ3"/>
<proteinExistence type="predicted"/>
<organism evidence="3 4">
    <name type="scientific">Acaromyces ingoldii</name>
    <dbReference type="NCBI Taxonomy" id="215250"/>
    <lineage>
        <taxon>Eukaryota</taxon>
        <taxon>Fungi</taxon>
        <taxon>Dikarya</taxon>
        <taxon>Basidiomycota</taxon>
        <taxon>Ustilaginomycotina</taxon>
        <taxon>Exobasidiomycetes</taxon>
        <taxon>Exobasidiales</taxon>
        <taxon>Cryptobasidiaceae</taxon>
        <taxon>Acaromyces</taxon>
    </lineage>
</organism>
<dbReference type="AlphaFoldDB" id="A0A316YTQ3"/>
<evidence type="ECO:0008006" key="5">
    <source>
        <dbReference type="Google" id="ProtNLM"/>
    </source>
</evidence>
<dbReference type="InterPro" id="IPR029033">
    <property type="entry name" value="His_PPase_superfam"/>
</dbReference>
<feature type="compositionally biased region" description="Basic and acidic residues" evidence="1">
    <location>
        <begin position="271"/>
        <end position="281"/>
    </location>
</feature>